<reference evidence="3 4" key="1">
    <citation type="submission" date="2019-03" db="EMBL/GenBank/DDBJ databases">
        <title>Sequencing 23 genomes of Wallemia ichthyophaga.</title>
        <authorList>
            <person name="Gostincar C."/>
        </authorList>
    </citation>
    <scope>NUCLEOTIDE SEQUENCE [LARGE SCALE GENOMIC DNA]</scope>
    <source>
        <strain evidence="3 4">EXF-8621</strain>
    </source>
</reference>
<keyword evidence="2" id="KW-1015">Disulfide bond</keyword>
<evidence type="ECO:0000256" key="2">
    <source>
        <dbReference type="ARBA" id="ARBA00023157"/>
    </source>
</evidence>
<sequence>MGLDNVVGEASTLSRKPIPEVFDESGIAQDYCYPDDYVCNDPTASKDESTVHLSNLISIPVLIINNDLLSCYFCFHYCCHCLLQRLRTHFHSRHRRGARHVLLDLRYSSNSLKGPSRSFIDVVNNTLAKVPNGFEYDTVYPAGDDQNTTLAVKDIITTIDDGLERCPHQVYVLLGYSQGATATLDTLNSNNLSAEARDAIKAVILVGNPYRKPNQDSNAGGFGSDDAKGIGAANEKSIPENFDDSSKVLDFCLGGDCICNEACDEDEMGHTGYENNKNVIQQATRHLVDRLTC</sequence>
<dbReference type="Gene3D" id="3.40.50.1820">
    <property type="entry name" value="alpha/beta hydrolase"/>
    <property type="match status" value="1"/>
</dbReference>
<gene>
    <name evidence="3" type="ORF">E3P90_03880</name>
</gene>
<dbReference type="SUPFAM" id="SSF53474">
    <property type="entry name" value="alpha/beta-Hydrolases"/>
    <property type="match status" value="1"/>
</dbReference>
<evidence type="ECO:0000313" key="3">
    <source>
        <dbReference type="EMBL" id="TIB07864.1"/>
    </source>
</evidence>
<evidence type="ECO:0000313" key="4">
    <source>
        <dbReference type="Proteomes" id="UP000306954"/>
    </source>
</evidence>
<protein>
    <recommendedName>
        <fullName evidence="5">Alpha/beta-hydrolase</fullName>
    </recommendedName>
</protein>
<accession>A0A4V4LXZ4</accession>
<dbReference type="EMBL" id="SPOF01000073">
    <property type="protein sequence ID" value="TIB07864.1"/>
    <property type="molecule type" value="Genomic_DNA"/>
</dbReference>
<dbReference type="InterPro" id="IPR029058">
    <property type="entry name" value="AB_hydrolase_fold"/>
</dbReference>
<keyword evidence="1" id="KW-0378">Hydrolase</keyword>
<organism evidence="3 4">
    <name type="scientific">Wallemia ichthyophaga</name>
    <dbReference type="NCBI Taxonomy" id="245174"/>
    <lineage>
        <taxon>Eukaryota</taxon>
        <taxon>Fungi</taxon>
        <taxon>Dikarya</taxon>
        <taxon>Basidiomycota</taxon>
        <taxon>Wallemiomycotina</taxon>
        <taxon>Wallemiomycetes</taxon>
        <taxon>Wallemiales</taxon>
        <taxon>Wallemiaceae</taxon>
        <taxon>Wallemia</taxon>
    </lineage>
</organism>
<dbReference type="SMART" id="SM01110">
    <property type="entry name" value="Cutinase"/>
    <property type="match status" value="1"/>
</dbReference>
<dbReference type="GO" id="GO:0052689">
    <property type="term" value="F:carboxylic ester hydrolase activity"/>
    <property type="evidence" value="ECO:0007669"/>
    <property type="project" value="UniProtKB-ARBA"/>
</dbReference>
<name>A0A4V4LXZ4_WALIC</name>
<evidence type="ECO:0000256" key="1">
    <source>
        <dbReference type="ARBA" id="ARBA00022801"/>
    </source>
</evidence>
<dbReference type="InterPro" id="IPR000675">
    <property type="entry name" value="Cutinase/axe"/>
</dbReference>
<comment type="caution">
    <text evidence="3">The sequence shown here is derived from an EMBL/GenBank/DDBJ whole genome shotgun (WGS) entry which is preliminary data.</text>
</comment>
<dbReference type="Pfam" id="PF01083">
    <property type="entry name" value="Cutinase"/>
    <property type="match status" value="1"/>
</dbReference>
<dbReference type="Proteomes" id="UP000306954">
    <property type="component" value="Unassembled WGS sequence"/>
</dbReference>
<dbReference type="AlphaFoldDB" id="A0A4V4LXZ4"/>
<dbReference type="PANTHER" id="PTHR33630:SF9">
    <property type="entry name" value="CUTINASE 4"/>
    <property type="match status" value="1"/>
</dbReference>
<evidence type="ECO:0008006" key="5">
    <source>
        <dbReference type="Google" id="ProtNLM"/>
    </source>
</evidence>
<dbReference type="PANTHER" id="PTHR33630">
    <property type="entry name" value="CUTINASE RV1984C-RELATED-RELATED"/>
    <property type="match status" value="1"/>
</dbReference>
<proteinExistence type="predicted"/>